<protein>
    <submittedName>
        <fullName evidence="2">Uncharacterized protein</fullName>
    </submittedName>
</protein>
<reference evidence="3" key="1">
    <citation type="journal article" date="2011" name="PLoS Genet.">
        <title>Genomic analysis of the necrotrophic fungal pathogens Sclerotinia sclerotiorum and Botrytis cinerea.</title>
        <authorList>
            <person name="Amselem J."/>
            <person name="Cuomo C.A."/>
            <person name="van Kan J.A."/>
            <person name="Viaud M."/>
            <person name="Benito E.P."/>
            <person name="Couloux A."/>
            <person name="Coutinho P.M."/>
            <person name="de Vries R.P."/>
            <person name="Dyer P.S."/>
            <person name="Fillinger S."/>
            <person name="Fournier E."/>
            <person name="Gout L."/>
            <person name="Hahn M."/>
            <person name="Kohn L."/>
            <person name="Lapalu N."/>
            <person name="Plummer K.M."/>
            <person name="Pradier J.M."/>
            <person name="Quevillon E."/>
            <person name="Sharon A."/>
            <person name="Simon A."/>
            <person name="ten Have A."/>
            <person name="Tudzynski B."/>
            <person name="Tudzynski P."/>
            <person name="Wincker P."/>
            <person name="Andrew M."/>
            <person name="Anthouard V."/>
            <person name="Beever R.E."/>
            <person name="Beffa R."/>
            <person name="Benoit I."/>
            <person name="Bouzid O."/>
            <person name="Brault B."/>
            <person name="Chen Z."/>
            <person name="Choquer M."/>
            <person name="Collemare J."/>
            <person name="Cotton P."/>
            <person name="Danchin E.G."/>
            <person name="Da Silva C."/>
            <person name="Gautier A."/>
            <person name="Giraud C."/>
            <person name="Giraud T."/>
            <person name="Gonzalez C."/>
            <person name="Grossetete S."/>
            <person name="Guldener U."/>
            <person name="Henrissat B."/>
            <person name="Howlett B.J."/>
            <person name="Kodira C."/>
            <person name="Kretschmer M."/>
            <person name="Lappartient A."/>
            <person name="Leroch M."/>
            <person name="Levis C."/>
            <person name="Mauceli E."/>
            <person name="Neuveglise C."/>
            <person name="Oeser B."/>
            <person name="Pearson M."/>
            <person name="Poulain J."/>
            <person name="Poussereau N."/>
            <person name="Quesneville H."/>
            <person name="Rascle C."/>
            <person name="Schumacher J."/>
            <person name="Segurens B."/>
            <person name="Sexton A."/>
            <person name="Silva E."/>
            <person name="Sirven C."/>
            <person name="Soanes D.M."/>
            <person name="Talbot N.J."/>
            <person name="Templeton M."/>
            <person name="Yandava C."/>
            <person name="Yarden O."/>
            <person name="Zeng Q."/>
            <person name="Rollins J.A."/>
            <person name="Lebrun M.H."/>
            <person name="Dickman M."/>
        </authorList>
    </citation>
    <scope>NUCLEOTIDE SEQUENCE [LARGE SCALE GENOMIC DNA]</scope>
    <source>
        <strain evidence="3">ATCC 18683 / 1980 / Ss-1</strain>
    </source>
</reference>
<keyword evidence="1" id="KW-0472">Membrane</keyword>
<dbReference type="RefSeq" id="XP_001586970.1">
    <property type="nucleotide sequence ID" value="XM_001586920.1"/>
</dbReference>
<sequence>MVDIPQTMKTAVYGVYMFVAGLGILGAVKLTATLVQLVERRFCRKHWQTWHGLGRISRESYGVPAHRRHYHCRYRYSVQAHEIPNVSSSHLQRSARLLAKPGTGTLSSLHLRRSVLREKTRAKRNPILSPQVLLLHYKFDLCLNLDKSRRLLCISRTRR</sequence>
<keyword evidence="1" id="KW-1133">Transmembrane helix</keyword>
<accession>A7F403</accession>
<organism evidence="2 3">
    <name type="scientific">Sclerotinia sclerotiorum (strain ATCC 18683 / 1980 / Ss-1)</name>
    <name type="common">White mold</name>
    <name type="synonym">Whetzelinia sclerotiorum</name>
    <dbReference type="NCBI Taxonomy" id="665079"/>
    <lineage>
        <taxon>Eukaryota</taxon>
        <taxon>Fungi</taxon>
        <taxon>Dikarya</taxon>
        <taxon>Ascomycota</taxon>
        <taxon>Pezizomycotina</taxon>
        <taxon>Leotiomycetes</taxon>
        <taxon>Helotiales</taxon>
        <taxon>Sclerotiniaceae</taxon>
        <taxon>Sclerotinia</taxon>
    </lineage>
</organism>
<proteinExistence type="predicted"/>
<dbReference type="AlphaFoldDB" id="A7F403"/>
<name>A7F403_SCLS1</name>
<evidence type="ECO:0000313" key="3">
    <source>
        <dbReference type="Proteomes" id="UP000001312"/>
    </source>
</evidence>
<evidence type="ECO:0000313" key="2">
    <source>
        <dbReference type="EMBL" id="EDN97474.1"/>
    </source>
</evidence>
<gene>
    <name evidence="2" type="ORF">SS1G_11999</name>
</gene>
<keyword evidence="1" id="KW-0812">Transmembrane</keyword>
<dbReference type="InParanoid" id="A7F403"/>
<dbReference type="Proteomes" id="UP000001312">
    <property type="component" value="Unassembled WGS sequence"/>
</dbReference>
<dbReference type="GeneID" id="5482782"/>
<feature type="transmembrane region" description="Helical" evidence="1">
    <location>
        <begin position="15"/>
        <end position="38"/>
    </location>
</feature>
<dbReference type="KEGG" id="ssl:SS1G_11999"/>
<dbReference type="EMBL" id="CH476640">
    <property type="protein sequence ID" value="EDN97474.1"/>
    <property type="molecule type" value="Genomic_DNA"/>
</dbReference>
<evidence type="ECO:0000256" key="1">
    <source>
        <dbReference type="SAM" id="Phobius"/>
    </source>
</evidence>
<keyword evidence="3" id="KW-1185">Reference proteome</keyword>